<dbReference type="SUPFAM" id="SSF74788">
    <property type="entry name" value="Cullin repeat-like"/>
    <property type="match status" value="1"/>
</dbReference>
<dbReference type="Pfam" id="PF20669">
    <property type="entry name" value="Exo70_N"/>
    <property type="match status" value="1"/>
</dbReference>
<dbReference type="Proteomes" id="UP001210211">
    <property type="component" value="Unassembled WGS sequence"/>
</dbReference>
<dbReference type="Pfam" id="PF03081">
    <property type="entry name" value="Exo70_C"/>
    <property type="match status" value="1"/>
</dbReference>
<proteinExistence type="inferred from homology"/>
<accession>A0AAD5ZHE2</accession>
<feature type="domain" description="Exocyst complex subunit Exo70 C-terminal" evidence="4">
    <location>
        <begin position="179"/>
        <end position="523"/>
    </location>
</feature>
<dbReference type="GO" id="GO:0005546">
    <property type="term" value="F:phosphatidylinositol-4,5-bisphosphate binding"/>
    <property type="evidence" value="ECO:0007669"/>
    <property type="project" value="InterPro"/>
</dbReference>
<dbReference type="GO" id="GO:0006887">
    <property type="term" value="P:exocytosis"/>
    <property type="evidence" value="ECO:0007669"/>
    <property type="project" value="UniProtKB-KW"/>
</dbReference>
<evidence type="ECO:0000256" key="3">
    <source>
        <dbReference type="RuleBase" id="RU365026"/>
    </source>
</evidence>
<evidence type="ECO:0000313" key="6">
    <source>
        <dbReference type="Proteomes" id="UP001210211"/>
    </source>
</evidence>
<keyword evidence="6" id="KW-1185">Reference proteome</keyword>
<keyword evidence="3" id="KW-0653">Protein transport</keyword>
<evidence type="ECO:0000256" key="1">
    <source>
        <dbReference type="ARBA" id="ARBA00006756"/>
    </source>
</evidence>
<dbReference type="Gene3D" id="1.20.1280.170">
    <property type="entry name" value="Exocyst complex component Exo70"/>
    <property type="match status" value="1"/>
</dbReference>
<dbReference type="AlphaFoldDB" id="A0AAD5ZHE2"/>
<dbReference type="InterPro" id="IPR046364">
    <property type="entry name" value="Exo70_C"/>
</dbReference>
<dbReference type="InterPro" id="IPR004140">
    <property type="entry name" value="Exo70"/>
</dbReference>
<gene>
    <name evidence="5" type="ORF">LUZ61_001630</name>
</gene>
<reference evidence="5 6" key="1">
    <citation type="journal article" date="2022" name="Cell">
        <title>Repeat-based holocentromeres influence genome architecture and karyotype evolution.</title>
        <authorList>
            <person name="Hofstatter P.G."/>
            <person name="Thangavel G."/>
            <person name="Lux T."/>
            <person name="Neumann P."/>
            <person name="Vondrak T."/>
            <person name="Novak P."/>
            <person name="Zhang M."/>
            <person name="Costa L."/>
            <person name="Castellani M."/>
            <person name="Scott A."/>
            <person name="Toegelov H."/>
            <person name="Fuchs J."/>
            <person name="Mata-Sucre Y."/>
            <person name="Dias Y."/>
            <person name="Vanzela A.L.L."/>
            <person name="Huettel B."/>
            <person name="Almeida C.C.S."/>
            <person name="Simkova H."/>
            <person name="Souza G."/>
            <person name="Pedrosa-Harand A."/>
            <person name="Macas J."/>
            <person name="Mayer K.F.X."/>
            <person name="Houben A."/>
            <person name="Marques A."/>
        </authorList>
    </citation>
    <scope>NUCLEOTIDE SEQUENCE [LARGE SCALE GENOMIC DNA]</scope>
    <source>
        <strain evidence="5">RhyTen1mFocal</strain>
    </source>
</reference>
<dbReference type="PANTHER" id="PTHR12542:SF17">
    <property type="entry name" value="EXOCYST SUBUNIT EXO70 FAMILY PROTEIN"/>
    <property type="match status" value="1"/>
</dbReference>
<evidence type="ECO:0000313" key="5">
    <source>
        <dbReference type="EMBL" id="KAJ3697925.1"/>
    </source>
</evidence>
<dbReference type="InterPro" id="IPR016159">
    <property type="entry name" value="Cullin_repeat-like_dom_sf"/>
</dbReference>
<dbReference type="GO" id="GO:0015031">
    <property type="term" value="P:protein transport"/>
    <property type="evidence" value="ECO:0007669"/>
    <property type="project" value="UniProtKB-KW"/>
</dbReference>
<dbReference type="EMBL" id="JAMRDG010000001">
    <property type="protein sequence ID" value="KAJ3697925.1"/>
    <property type="molecule type" value="Genomic_DNA"/>
</dbReference>
<keyword evidence="2 3" id="KW-0813">Transport</keyword>
<comment type="caution">
    <text evidence="5">The sequence shown here is derived from an EMBL/GenBank/DDBJ whole genome shotgun (WGS) entry which is preliminary data.</text>
</comment>
<evidence type="ECO:0000259" key="4">
    <source>
        <dbReference type="Pfam" id="PF03081"/>
    </source>
</evidence>
<organism evidence="5 6">
    <name type="scientific">Rhynchospora tenuis</name>
    <dbReference type="NCBI Taxonomy" id="198213"/>
    <lineage>
        <taxon>Eukaryota</taxon>
        <taxon>Viridiplantae</taxon>
        <taxon>Streptophyta</taxon>
        <taxon>Embryophyta</taxon>
        <taxon>Tracheophyta</taxon>
        <taxon>Spermatophyta</taxon>
        <taxon>Magnoliopsida</taxon>
        <taxon>Liliopsida</taxon>
        <taxon>Poales</taxon>
        <taxon>Cyperaceae</taxon>
        <taxon>Cyperoideae</taxon>
        <taxon>Rhynchosporeae</taxon>
        <taxon>Rhynchospora</taxon>
    </lineage>
</organism>
<evidence type="ECO:0000256" key="2">
    <source>
        <dbReference type="ARBA" id="ARBA00022448"/>
    </source>
</evidence>
<protein>
    <recommendedName>
        <fullName evidence="3">Exocyst subunit Exo70 family protein</fullName>
    </recommendedName>
</protein>
<dbReference type="PANTHER" id="PTHR12542">
    <property type="entry name" value="EXOCYST COMPLEX PROTEIN EXO70"/>
    <property type="match status" value="1"/>
</dbReference>
<name>A0AAD5ZHE2_9POAL</name>
<sequence>MAVTPLRDLLAETTSFRLDQPITRSISQSISIVRSTISNWDPQSSHSPSFLQATSHLHSHLLRLSKSASHGAKSSRHSELVKIHTLLESAMQHLEELFKRRLFSISSDVDLQRDEIADVRLIAETMLATGYGGECVSMYQSMRQSNLKSQMVRLGFDQYSNQPKIIKKHRWEVLDRHIKSWTDIAPVVIQSFCSEEHRLCYEIFAASPESVRNSIFSTITCDMALSFLTFPETVTVYLKPSPEKLFRLLDMYVVLSDLLPDIESMFGSDPARSVRSQVMSSLDKLSKAIRSVVSEFELAIQKDPLKSSAVRGGAIHPLTRYVMNYLAYLSDFEDSLHEILIDLPPDCKSSFFEQANLADGSILSVTIAWILFVLLCKIDSKAETYSEAASSYLFLANNLQYIVKKIQGCRLKEILGDDLVNEHNTKARRFMDGHVRSAWANMSALLPVHNEDDDMERLRKFEINFEKAMKERKEWVIADAAMREEVRLTVEAMLVPVYRGWYRSHEDFVAVKFTPEDVKKRILRFYGDSD</sequence>
<dbReference type="GO" id="GO:0000145">
    <property type="term" value="C:exocyst"/>
    <property type="evidence" value="ECO:0007669"/>
    <property type="project" value="InterPro"/>
</dbReference>
<comment type="similarity">
    <text evidence="1 3">Belongs to the EXO70 family.</text>
</comment>
<keyword evidence="3" id="KW-0268">Exocytosis</keyword>
<comment type="function">
    <text evidence="3">Component of the exocyst complex.</text>
</comment>